<dbReference type="InterPro" id="IPR000223">
    <property type="entry name" value="Pept_S26A_signal_pept_1"/>
</dbReference>
<keyword evidence="9 12" id="KW-1133">Transmembrane helix</keyword>
<dbReference type="CDD" id="cd06530">
    <property type="entry name" value="S26_SPase_I"/>
    <property type="match status" value="1"/>
</dbReference>
<keyword evidence="6 12" id="KW-0645">Protease</keyword>
<dbReference type="PRINTS" id="PR00727">
    <property type="entry name" value="LEADERPTASE"/>
</dbReference>
<dbReference type="InterPro" id="IPR019758">
    <property type="entry name" value="Pept_S26A_signal_pept_1_CS"/>
</dbReference>
<protein>
    <recommendedName>
        <fullName evidence="4 12">Signal peptidase I</fullName>
        <ecNumber evidence="4 12">3.4.21.89</ecNumber>
    </recommendedName>
</protein>
<proteinExistence type="inferred from homology"/>
<comment type="similarity">
    <text evidence="3 12">Belongs to the peptidase S26 family.</text>
</comment>
<dbReference type="EC" id="3.4.21.89" evidence="4 12"/>
<feature type="transmembrane region" description="Helical" evidence="12">
    <location>
        <begin position="12"/>
        <end position="33"/>
    </location>
</feature>
<dbReference type="EMBL" id="VIGD01000001">
    <property type="protein sequence ID" value="TQE92197.1"/>
    <property type="molecule type" value="Genomic_DNA"/>
</dbReference>
<evidence type="ECO:0000256" key="4">
    <source>
        <dbReference type="ARBA" id="ARBA00013208"/>
    </source>
</evidence>
<keyword evidence="15" id="KW-1185">Reference proteome</keyword>
<keyword evidence="7 12" id="KW-0812">Transmembrane</keyword>
<evidence type="ECO:0000256" key="11">
    <source>
        <dbReference type="PIRSR" id="PIRSR600223-1"/>
    </source>
</evidence>
<dbReference type="PANTHER" id="PTHR43390:SF1">
    <property type="entry name" value="CHLOROPLAST PROCESSING PEPTIDASE"/>
    <property type="match status" value="1"/>
</dbReference>
<comment type="caution">
    <text evidence="14">The sequence shown here is derived from an EMBL/GenBank/DDBJ whole genome shotgun (WGS) entry which is preliminary data.</text>
</comment>
<evidence type="ECO:0000259" key="13">
    <source>
        <dbReference type="Pfam" id="PF10502"/>
    </source>
</evidence>
<evidence type="ECO:0000256" key="1">
    <source>
        <dbReference type="ARBA" id="ARBA00000677"/>
    </source>
</evidence>
<dbReference type="NCBIfam" id="TIGR02227">
    <property type="entry name" value="sigpep_I_bact"/>
    <property type="match status" value="1"/>
</dbReference>
<dbReference type="GO" id="GO:0009003">
    <property type="term" value="F:signal peptidase activity"/>
    <property type="evidence" value="ECO:0007669"/>
    <property type="project" value="UniProtKB-EC"/>
</dbReference>
<evidence type="ECO:0000256" key="2">
    <source>
        <dbReference type="ARBA" id="ARBA00004401"/>
    </source>
</evidence>
<evidence type="ECO:0000256" key="5">
    <source>
        <dbReference type="ARBA" id="ARBA00022475"/>
    </source>
</evidence>
<dbReference type="InterPro" id="IPR036286">
    <property type="entry name" value="LexA/Signal_pep-like_sf"/>
</dbReference>
<dbReference type="GO" id="GO:0005886">
    <property type="term" value="C:plasma membrane"/>
    <property type="evidence" value="ECO:0007669"/>
    <property type="project" value="UniProtKB-SubCell"/>
</dbReference>
<dbReference type="GO" id="GO:0004252">
    <property type="term" value="F:serine-type endopeptidase activity"/>
    <property type="evidence" value="ECO:0007669"/>
    <property type="project" value="InterPro"/>
</dbReference>
<dbReference type="FunFam" id="2.10.109.10:FF:000008">
    <property type="entry name" value="Signal peptidase I"/>
    <property type="match status" value="1"/>
</dbReference>
<keyword evidence="8 12" id="KW-0378">Hydrolase</keyword>
<evidence type="ECO:0000313" key="14">
    <source>
        <dbReference type="EMBL" id="TQE92197.1"/>
    </source>
</evidence>
<gene>
    <name evidence="14" type="primary">lepB</name>
    <name evidence="14" type="ORF">FKZ59_00380</name>
</gene>
<dbReference type="OrthoDB" id="9802919at2"/>
<dbReference type="PANTHER" id="PTHR43390">
    <property type="entry name" value="SIGNAL PEPTIDASE I"/>
    <property type="match status" value="1"/>
</dbReference>
<dbReference type="InterPro" id="IPR019533">
    <property type="entry name" value="Peptidase_S26"/>
</dbReference>
<feature type="active site" evidence="11">
    <location>
        <position position="42"/>
    </location>
</feature>
<comment type="catalytic activity">
    <reaction evidence="1 12">
        <text>Cleavage of hydrophobic, N-terminal signal or leader sequences from secreted and periplasmic proteins.</text>
        <dbReference type="EC" id="3.4.21.89"/>
    </reaction>
</comment>
<evidence type="ECO:0000256" key="3">
    <source>
        <dbReference type="ARBA" id="ARBA00009370"/>
    </source>
</evidence>
<dbReference type="Proteomes" id="UP000315753">
    <property type="component" value="Unassembled WGS sequence"/>
</dbReference>
<sequence length="186" mass="21443">MKGKNTQKNELLSWIVVLFLGLMIAFICKEYVFSPVVVNGASMSPTYEDEDVIIVSKISKIQRFDHIVFRAPDEEDNYIKRVIGLPGDTIEMKDDVLIVNGKKYDEPYVKRDSDSEKRVTENFTLEQLTGEKTVPDGYVFVMGDNRLKSYDSRHFGFIPIDDIYGESKVRIYPLNSIKIILNPYEQ</sequence>
<feature type="active site" evidence="11">
    <location>
        <position position="80"/>
    </location>
</feature>
<evidence type="ECO:0000313" key="15">
    <source>
        <dbReference type="Proteomes" id="UP000315753"/>
    </source>
</evidence>
<dbReference type="PROSITE" id="PS00761">
    <property type="entry name" value="SPASE_I_3"/>
    <property type="match status" value="1"/>
</dbReference>
<dbReference type="Pfam" id="PF10502">
    <property type="entry name" value="Peptidase_S26"/>
    <property type="match status" value="1"/>
</dbReference>
<reference evidence="14 15" key="1">
    <citation type="submission" date="2019-06" db="EMBL/GenBank/DDBJ databases">
        <title>Genome sequence of Ureibacillus terrenus.</title>
        <authorList>
            <person name="Maclea K.S."/>
            <person name="Simoes M."/>
        </authorList>
    </citation>
    <scope>NUCLEOTIDE SEQUENCE [LARGE SCALE GENOMIC DNA]</scope>
    <source>
        <strain evidence="14 15">ATCC BAA-384</strain>
    </source>
</reference>
<evidence type="ECO:0000256" key="12">
    <source>
        <dbReference type="RuleBase" id="RU362042"/>
    </source>
</evidence>
<feature type="domain" description="Peptidase S26" evidence="13">
    <location>
        <begin position="12"/>
        <end position="171"/>
    </location>
</feature>
<evidence type="ECO:0000256" key="7">
    <source>
        <dbReference type="ARBA" id="ARBA00022692"/>
    </source>
</evidence>
<dbReference type="Gene3D" id="2.10.109.10">
    <property type="entry name" value="Umud Fragment, subunit A"/>
    <property type="match status" value="1"/>
</dbReference>
<evidence type="ECO:0000256" key="8">
    <source>
        <dbReference type="ARBA" id="ARBA00022801"/>
    </source>
</evidence>
<comment type="subcellular location">
    <subcellularLocation>
        <location evidence="2">Cell membrane</location>
        <topology evidence="2">Single-pass type II membrane protein</topology>
    </subcellularLocation>
    <subcellularLocation>
        <location evidence="12">Membrane</location>
        <topology evidence="12">Single-pass type II membrane protein</topology>
    </subcellularLocation>
</comment>
<organism evidence="14 15">
    <name type="scientific">Ureibacillus terrenus</name>
    <dbReference type="NCBI Taxonomy" id="118246"/>
    <lineage>
        <taxon>Bacteria</taxon>
        <taxon>Bacillati</taxon>
        <taxon>Bacillota</taxon>
        <taxon>Bacilli</taxon>
        <taxon>Bacillales</taxon>
        <taxon>Caryophanaceae</taxon>
        <taxon>Ureibacillus</taxon>
    </lineage>
</organism>
<accession>A0A540V614</accession>
<dbReference type="PROSITE" id="PS00760">
    <property type="entry name" value="SPASE_I_2"/>
    <property type="match status" value="1"/>
</dbReference>
<keyword evidence="10 12" id="KW-0472">Membrane</keyword>
<dbReference type="AlphaFoldDB" id="A0A540V614"/>
<dbReference type="InterPro" id="IPR019757">
    <property type="entry name" value="Pept_S26A_signal_pept_1_Lys-AS"/>
</dbReference>
<name>A0A540V614_9BACL</name>
<evidence type="ECO:0000256" key="9">
    <source>
        <dbReference type="ARBA" id="ARBA00022989"/>
    </source>
</evidence>
<evidence type="ECO:0000256" key="10">
    <source>
        <dbReference type="ARBA" id="ARBA00023136"/>
    </source>
</evidence>
<dbReference type="SUPFAM" id="SSF51306">
    <property type="entry name" value="LexA/Signal peptidase"/>
    <property type="match status" value="1"/>
</dbReference>
<dbReference type="RefSeq" id="WP_141600750.1">
    <property type="nucleotide sequence ID" value="NZ_JARMSC010000006.1"/>
</dbReference>
<dbReference type="GO" id="GO:0006465">
    <property type="term" value="P:signal peptide processing"/>
    <property type="evidence" value="ECO:0007669"/>
    <property type="project" value="InterPro"/>
</dbReference>
<evidence type="ECO:0000256" key="6">
    <source>
        <dbReference type="ARBA" id="ARBA00022670"/>
    </source>
</evidence>
<keyword evidence="5" id="KW-1003">Cell membrane</keyword>